<feature type="active site" description="Proton acceptor" evidence="8">
    <location>
        <position position="161"/>
    </location>
</feature>
<dbReference type="KEGG" id="kfl:Kfla_0722"/>
<dbReference type="Pfam" id="PF01274">
    <property type="entry name" value="MS_TIM-barrel"/>
    <property type="match status" value="1"/>
</dbReference>
<dbReference type="InterPro" id="IPR044856">
    <property type="entry name" value="Malate_synth_C_sf"/>
</dbReference>
<dbReference type="InterPro" id="IPR011076">
    <property type="entry name" value="Malate_synth_sf"/>
</dbReference>
<evidence type="ECO:0000256" key="3">
    <source>
        <dbReference type="ARBA" id="ARBA00022435"/>
    </source>
</evidence>
<dbReference type="GO" id="GO:0005737">
    <property type="term" value="C:cytoplasm"/>
    <property type="evidence" value="ECO:0007669"/>
    <property type="project" value="TreeGrafter"/>
</dbReference>
<dbReference type="GO" id="GO:0006099">
    <property type="term" value="P:tricarboxylic acid cycle"/>
    <property type="evidence" value="ECO:0007669"/>
    <property type="project" value="UniProtKB-KW"/>
</dbReference>
<dbReference type="RefSeq" id="WP_012918398.1">
    <property type="nucleotide sequence ID" value="NC_013729.1"/>
</dbReference>
<reference evidence="12 13" key="2">
    <citation type="journal article" date="2010" name="Stand. Genomic Sci.">
        <title>Complete genome sequence of Kribbella flavida type strain (IFO 14399).</title>
        <authorList>
            <person name="Pukall R."/>
            <person name="Lapidus A."/>
            <person name="Glavina Del Rio T."/>
            <person name="Copeland A."/>
            <person name="Tice H."/>
            <person name="Cheng J.-F."/>
            <person name="Lucas S."/>
            <person name="Chen F."/>
            <person name="Nolan M."/>
            <person name="LaButti K."/>
            <person name="Pati A."/>
            <person name="Ivanova N."/>
            <person name="Mavrommatis K."/>
            <person name="Mikhailova N."/>
            <person name="Pitluck S."/>
            <person name="Bruce D."/>
            <person name="Goodwin L."/>
            <person name="Land M."/>
            <person name="Hauser L."/>
            <person name="Chang Y.-J."/>
            <person name="Jeffries C.D."/>
            <person name="Chen A."/>
            <person name="Palaniappan K."/>
            <person name="Chain P."/>
            <person name="Rohde M."/>
            <person name="Goeker M."/>
            <person name="Bristow J."/>
            <person name="Eisen J.A."/>
            <person name="Markowitz V."/>
            <person name="Hugenholtz P."/>
            <person name="Kyrpides N.C."/>
            <person name="Klenk H.-P."/>
            <person name="Brettin T."/>
        </authorList>
    </citation>
    <scope>NUCLEOTIDE SEQUENCE [LARGE SCALE GENOMIC DNA]</scope>
    <source>
        <strain evidence="13">DSM 17836 / JCM 10339 / NBRC 14399</strain>
    </source>
</reference>
<dbReference type="Pfam" id="PF20659">
    <property type="entry name" value="MS_C"/>
    <property type="match status" value="1"/>
</dbReference>
<evidence type="ECO:0000313" key="12">
    <source>
        <dbReference type="EMBL" id="ADB29842.1"/>
    </source>
</evidence>
<dbReference type="FunFam" id="3.20.20.360:FF:000001">
    <property type="entry name" value="Malate synthase"/>
    <property type="match status" value="1"/>
</dbReference>
<sequence length="523" mass="58151">MAVEVTGPMHERYDEILSAQALDLIGLLHRELNPRRRELLDRRRARVEQIAAGGTLGFLPETAAVREDPDWRVAPPAPGLVDRRVEITGPTDRKMTVNALNSGAKVWLADQEDANTPRWENVIGGQLNLLDAVTRKIDFTSEAGKSYALRPDEELATIVVRPRGLHLPEKHLLVDGERTSGALVDFALYLSACGQLQLDRGQGPYFYLPKLESHLEARLWNDAFLLAQDRLGIPRGTIRATVLIETFPAAFEMEEILYELREHSAGLNAGRWDFMFSVIKTYRTRGRDFQLPDRNSVTMTVPFMRAYTELLVRTCHRRGAHAIGGMAAFIPSKDPVVNEQAFAKVEADKRREAGDGFDGSWVAHPGMVETCRAVFDEVLGDRPNQLDRLREDVSVTADQLLDVAATPGEVTEAGLRNNVSVAIQYLAAWLRGTGAVGIFNLMEDAATAEISRSQIWQWRRNGVVLDTGAVVTTELVTTIADEEIAELTDDPTAYADARQTFLAVATADDYVDFLTLPAYERMP</sequence>
<evidence type="ECO:0000256" key="4">
    <source>
        <dbReference type="ARBA" id="ARBA00022532"/>
    </source>
</evidence>
<dbReference type="PANTHER" id="PTHR42902:SF1">
    <property type="entry name" value="MALATE SYNTHASE 1-RELATED"/>
    <property type="match status" value="1"/>
</dbReference>
<feature type="domain" description="Malate synthase C-terminal" evidence="11">
    <location>
        <begin position="410"/>
        <end position="521"/>
    </location>
</feature>
<keyword evidence="5 12" id="KW-0808">Transferase</keyword>
<dbReference type="InterPro" id="IPR001465">
    <property type="entry name" value="Malate_synthase_TIM"/>
</dbReference>
<dbReference type="InterPro" id="IPR048356">
    <property type="entry name" value="MS_N"/>
</dbReference>
<dbReference type="AlphaFoldDB" id="D2PYJ6"/>
<dbReference type="HOGENOM" id="CLU_018928_3_0_11"/>
<evidence type="ECO:0000256" key="1">
    <source>
        <dbReference type="ARBA" id="ARBA00006394"/>
    </source>
</evidence>
<dbReference type="STRING" id="479435.Kfla_0722"/>
<evidence type="ECO:0000256" key="5">
    <source>
        <dbReference type="ARBA" id="ARBA00022679"/>
    </source>
</evidence>
<dbReference type="PANTHER" id="PTHR42902">
    <property type="entry name" value="MALATE SYNTHASE"/>
    <property type="match status" value="1"/>
</dbReference>
<dbReference type="Gene3D" id="3.20.20.360">
    <property type="entry name" value="Malate synthase, domain 3"/>
    <property type="match status" value="1"/>
</dbReference>
<evidence type="ECO:0000256" key="2">
    <source>
        <dbReference type="ARBA" id="ARBA00012636"/>
    </source>
</evidence>
<reference evidence="13" key="1">
    <citation type="submission" date="2009-09" db="EMBL/GenBank/DDBJ databases">
        <title>The complete genome of Kribbella flavida DSM 17836.</title>
        <authorList>
            <consortium name="US DOE Joint Genome Institute (JGI-PGF)"/>
            <person name="Lucas S."/>
            <person name="Copeland A."/>
            <person name="Lapidus A."/>
            <person name="Glavina del Rio T."/>
            <person name="Dalin E."/>
            <person name="Tice H."/>
            <person name="Bruce D."/>
            <person name="Goodwin L."/>
            <person name="Pitluck S."/>
            <person name="Kyrpides N."/>
            <person name="Mavromatis K."/>
            <person name="Ivanova N."/>
            <person name="Saunders E."/>
            <person name="Brettin T."/>
            <person name="Detter J.C."/>
            <person name="Han C."/>
            <person name="Larimer F."/>
            <person name="Land M."/>
            <person name="Hauser L."/>
            <person name="Markowitz V."/>
            <person name="Cheng J.-F."/>
            <person name="Hugenholtz P."/>
            <person name="Woyke T."/>
            <person name="Wu D."/>
            <person name="Pukall R."/>
            <person name="Klenk H.-P."/>
            <person name="Eisen J.A."/>
        </authorList>
    </citation>
    <scope>NUCLEOTIDE SEQUENCE [LARGE SCALE GENOMIC DNA]</scope>
    <source>
        <strain evidence="13">DSM 17836 / JCM 10339 / NBRC 14399</strain>
    </source>
</reference>
<dbReference type="InterPro" id="IPR006252">
    <property type="entry name" value="Malate_synthA"/>
</dbReference>
<dbReference type="CDD" id="cd00727">
    <property type="entry name" value="malate_synt_A"/>
    <property type="match status" value="1"/>
</dbReference>
<dbReference type="InterPro" id="IPR046363">
    <property type="entry name" value="MS_N_TIM-barrel_dom"/>
</dbReference>
<dbReference type="Gene3D" id="1.20.1220.12">
    <property type="entry name" value="Malate synthase, domain III"/>
    <property type="match status" value="1"/>
</dbReference>
<keyword evidence="13" id="KW-1185">Reference proteome</keyword>
<dbReference type="GO" id="GO:0004474">
    <property type="term" value="F:malate synthase activity"/>
    <property type="evidence" value="ECO:0007669"/>
    <property type="project" value="UniProtKB-EC"/>
</dbReference>
<dbReference type="SUPFAM" id="SSF51645">
    <property type="entry name" value="Malate synthase G"/>
    <property type="match status" value="1"/>
</dbReference>
<dbReference type="Pfam" id="PF20656">
    <property type="entry name" value="MS_N"/>
    <property type="match status" value="1"/>
</dbReference>
<accession>D2PYJ6</accession>
<dbReference type="PIRSF" id="PIRSF001363">
    <property type="entry name" value="Malate_synth"/>
    <property type="match status" value="1"/>
</dbReference>
<evidence type="ECO:0000313" key="13">
    <source>
        <dbReference type="Proteomes" id="UP000007967"/>
    </source>
</evidence>
<evidence type="ECO:0000259" key="10">
    <source>
        <dbReference type="Pfam" id="PF20656"/>
    </source>
</evidence>
<evidence type="ECO:0000256" key="6">
    <source>
        <dbReference type="ARBA" id="ARBA00047918"/>
    </source>
</evidence>
<feature type="domain" description="Malate synthase TIM barrel" evidence="9">
    <location>
        <begin position="157"/>
        <end position="402"/>
    </location>
</feature>
<dbReference type="GO" id="GO:0006097">
    <property type="term" value="P:glyoxylate cycle"/>
    <property type="evidence" value="ECO:0007669"/>
    <property type="project" value="UniProtKB-KW"/>
</dbReference>
<evidence type="ECO:0000259" key="9">
    <source>
        <dbReference type="Pfam" id="PF01274"/>
    </source>
</evidence>
<gene>
    <name evidence="12" type="ordered locus">Kfla_0722</name>
</gene>
<protein>
    <recommendedName>
        <fullName evidence="7">Malate synthase</fullName>
        <ecNumber evidence="2">2.3.3.9</ecNumber>
    </recommendedName>
</protein>
<feature type="domain" description="Malate synthase N-terminal" evidence="10">
    <location>
        <begin position="3"/>
        <end position="63"/>
    </location>
</feature>
<dbReference type="InterPro" id="IPR048355">
    <property type="entry name" value="MS_C"/>
</dbReference>
<dbReference type="Proteomes" id="UP000007967">
    <property type="component" value="Chromosome"/>
</dbReference>
<dbReference type="EMBL" id="CP001736">
    <property type="protein sequence ID" value="ADB29842.1"/>
    <property type="molecule type" value="Genomic_DNA"/>
</dbReference>
<keyword evidence="3" id="KW-0329">Glyoxylate bypass</keyword>
<dbReference type="EC" id="2.3.3.9" evidence="2"/>
<dbReference type="NCBIfam" id="TIGR01344">
    <property type="entry name" value="malate_syn_A"/>
    <property type="match status" value="1"/>
</dbReference>
<evidence type="ECO:0000256" key="8">
    <source>
        <dbReference type="PIRSR" id="PIRSR001363-1"/>
    </source>
</evidence>
<dbReference type="OrthoDB" id="9768429at2"/>
<comment type="similarity">
    <text evidence="1">Belongs to the malate synthase family.</text>
</comment>
<dbReference type="eggNOG" id="COG2225">
    <property type="taxonomic scope" value="Bacteria"/>
</dbReference>
<dbReference type="FunFam" id="1.20.1220.12:FF:000001">
    <property type="entry name" value="Malate synthase"/>
    <property type="match status" value="1"/>
</dbReference>
<name>D2PYJ6_KRIFD</name>
<feature type="active site" description="Proton donor" evidence="8">
    <location>
        <position position="444"/>
    </location>
</feature>
<keyword evidence="4" id="KW-0816">Tricarboxylic acid cycle</keyword>
<organism evidence="12 13">
    <name type="scientific">Kribbella flavida (strain DSM 17836 / JCM 10339 / NBRC 14399)</name>
    <dbReference type="NCBI Taxonomy" id="479435"/>
    <lineage>
        <taxon>Bacteria</taxon>
        <taxon>Bacillati</taxon>
        <taxon>Actinomycetota</taxon>
        <taxon>Actinomycetes</taxon>
        <taxon>Propionibacteriales</taxon>
        <taxon>Kribbellaceae</taxon>
        <taxon>Kribbella</taxon>
    </lineage>
</organism>
<keyword evidence="12" id="KW-0012">Acyltransferase</keyword>
<evidence type="ECO:0000259" key="11">
    <source>
        <dbReference type="Pfam" id="PF20659"/>
    </source>
</evidence>
<proteinExistence type="inferred from homology"/>
<evidence type="ECO:0000256" key="7">
    <source>
        <dbReference type="ARBA" id="ARBA00068441"/>
    </source>
</evidence>
<comment type="catalytic activity">
    <reaction evidence="6">
        <text>glyoxylate + acetyl-CoA + H2O = (S)-malate + CoA + H(+)</text>
        <dbReference type="Rhea" id="RHEA:18181"/>
        <dbReference type="ChEBI" id="CHEBI:15377"/>
        <dbReference type="ChEBI" id="CHEBI:15378"/>
        <dbReference type="ChEBI" id="CHEBI:15589"/>
        <dbReference type="ChEBI" id="CHEBI:36655"/>
        <dbReference type="ChEBI" id="CHEBI:57287"/>
        <dbReference type="ChEBI" id="CHEBI:57288"/>
        <dbReference type="EC" id="2.3.3.9"/>
    </reaction>
</comment>